<evidence type="ECO:0000313" key="3">
    <source>
        <dbReference type="EMBL" id="KAH3812787.1"/>
    </source>
</evidence>
<accession>A0A9D4G9K5</accession>
<evidence type="ECO:0000256" key="2">
    <source>
        <dbReference type="SAM" id="SignalP"/>
    </source>
</evidence>
<name>A0A9D4G9K5_DREPO</name>
<dbReference type="EMBL" id="JAIWYP010000006">
    <property type="protein sequence ID" value="KAH3812787.1"/>
    <property type="molecule type" value="Genomic_DNA"/>
</dbReference>
<evidence type="ECO:0008006" key="5">
    <source>
        <dbReference type="Google" id="ProtNLM"/>
    </source>
</evidence>
<dbReference type="Proteomes" id="UP000828390">
    <property type="component" value="Unassembled WGS sequence"/>
</dbReference>
<feature type="compositionally biased region" description="Polar residues" evidence="1">
    <location>
        <begin position="103"/>
        <end position="117"/>
    </location>
</feature>
<reference evidence="3" key="2">
    <citation type="submission" date="2020-11" db="EMBL/GenBank/DDBJ databases">
        <authorList>
            <person name="McCartney M.A."/>
            <person name="Auch B."/>
            <person name="Kono T."/>
            <person name="Mallez S."/>
            <person name="Becker A."/>
            <person name="Gohl D.M."/>
            <person name="Silverstein K.A.T."/>
            <person name="Koren S."/>
            <person name="Bechman K.B."/>
            <person name="Herman A."/>
            <person name="Abrahante J.E."/>
            <person name="Garbe J."/>
        </authorList>
    </citation>
    <scope>NUCLEOTIDE SEQUENCE</scope>
    <source>
        <strain evidence="3">Duluth1</strain>
        <tissue evidence="3">Whole animal</tissue>
    </source>
</reference>
<comment type="caution">
    <text evidence="3">The sequence shown here is derived from an EMBL/GenBank/DDBJ whole genome shotgun (WGS) entry which is preliminary data.</text>
</comment>
<feature type="chain" id="PRO_5038340164" description="Secreted protein" evidence="2">
    <location>
        <begin position="22"/>
        <end position="136"/>
    </location>
</feature>
<reference evidence="3" key="1">
    <citation type="journal article" date="2019" name="bioRxiv">
        <title>The Genome of the Zebra Mussel, Dreissena polymorpha: A Resource for Invasive Species Research.</title>
        <authorList>
            <person name="McCartney M.A."/>
            <person name="Auch B."/>
            <person name="Kono T."/>
            <person name="Mallez S."/>
            <person name="Zhang Y."/>
            <person name="Obille A."/>
            <person name="Becker A."/>
            <person name="Abrahante J.E."/>
            <person name="Garbe J."/>
            <person name="Badalamenti J.P."/>
            <person name="Herman A."/>
            <person name="Mangelson H."/>
            <person name="Liachko I."/>
            <person name="Sullivan S."/>
            <person name="Sone E.D."/>
            <person name="Koren S."/>
            <person name="Silverstein K.A.T."/>
            <person name="Beckman K.B."/>
            <person name="Gohl D.M."/>
        </authorList>
    </citation>
    <scope>NUCLEOTIDE SEQUENCE</scope>
    <source>
        <strain evidence="3">Duluth1</strain>
        <tissue evidence="3">Whole animal</tissue>
    </source>
</reference>
<proteinExistence type="predicted"/>
<gene>
    <name evidence="3" type="ORF">DPMN_141227</name>
</gene>
<sequence length="136" mass="15609">MWPMWAGSWVLLKQNFGWVWSMWAGRPGVGNGAIHNVHYQYEVNRKTAPPPITFDPGFQCSSANNDERTERGDNHNIPTQWANACGTISWLDICRGVQKQRPPWTQNRGGTTWPTTDITRRHQTQPDTTRHNEAQP</sequence>
<evidence type="ECO:0000313" key="4">
    <source>
        <dbReference type="Proteomes" id="UP000828390"/>
    </source>
</evidence>
<protein>
    <recommendedName>
        <fullName evidence="5">Secreted protein</fullName>
    </recommendedName>
</protein>
<organism evidence="3 4">
    <name type="scientific">Dreissena polymorpha</name>
    <name type="common">Zebra mussel</name>
    <name type="synonym">Mytilus polymorpha</name>
    <dbReference type="NCBI Taxonomy" id="45954"/>
    <lineage>
        <taxon>Eukaryota</taxon>
        <taxon>Metazoa</taxon>
        <taxon>Spiralia</taxon>
        <taxon>Lophotrochozoa</taxon>
        <taxon>Mollusca</taxon>
        <taxon>Bivalvia</taxon>
        <taxon>Autobranchia</taxon>
        <taxon>Heteroconchia</taxon>
        <taxon>Euheterodonta</taxon>
        <taxon>Imparidentia</taxon>
        <taxon>Neoheterodontei</taxon>
        <taxon>Myida</taxon>
        <taxon>Dreissenoidea</taxon>
        <taxon>Dreissenidae</taxon>
        <taxon>Dreissena</taxon>
    </lineage>
</organism>
<feature type="region of interest" description="Disordered" evidence="1">
    <location>
        <begin position="100"/>
        <end position="136"/>
    </location>
</feature>
<keyword evidence="4" id="KW-1185">Reference proteome</keyword>
<keyword evidence="2" id="KW-0732">Signal</keyword>
<feature type="signal peptide" evidence="2">
    <location>
        <begin position="1"/>
        <end position="21"/>
    </location>
</feature>
<dbReference type="AlphaFoldDB" id="A0A9D4G9K5"/>
<evidence type="ECO:0000256" key="1">
    <source>
        <dbReference type="SAM" id="MobiDB-lite"/>
    </source>
</evidence>